<proteinExistence type="predicted"/>
<dbReference type="VEuPathDB" id="FungiDB:NCU08638"/>
<feature type="domain" description="DUF7918" evidence="1">
    <location>
        <begin position="132"/>
        <end position="366"/>
    </location>
</feature>
<keyword evidence="3" id="KW-1185">Reference proteome</keyword>
<dbReference type="Proteomes" id="UP000001805">
    <property type="component" value="Chromosome 1, Linkage Group I"/>
</dbReference>
<dbReference type="Pfam" id="PF25534">
    <property type="entry name" value="DUF7918"/>
    <property type="match status" value="1"/>
</dbReference>
<accession>V5IRC4</accession>
<protein>
    <recommendedName>
        <fullName evidence="1">DUF7918 domain-containing protein</fullName>
    </recommendedName>
</protein>
<gene>
    <name evidence="2" type="ORF">NCU08638</name>
</gene>
<dbReference type="OrthoDB" id="4587887at2759"/>
<reference evidence="2 3" key="1">
    <citation type="journal article" date="2003" name="Nature">
        <title>The genome sequence of the filamentous fungus Neurospora crassa.</title>
        <authorList>
            <person name="Galagan J.E."/>
            <person name="Calvo S.E."/>
            <person name="Borkovich K.A."/>
            <person name="Selker E.U."/>
            <person name="Read N.D."/>
            <person name="Jaffe D."/>
            <person name="FitzHugh W."/>
            <person name="Ma L.J."/>
            <person name="Smirnov S."/>
            <person name="Purcell S."/>
            <person name="Rehman B."/>
            <person name="Elkins T."/>
            <person name="Engels R."/>
            <person name="Wang S."/>
            <person name="Nielsen C.B."/>
            <person name="Butler J."/>
            <person name="Endrizzi M."/>
            <person name="Qui D."/>
            <person name="Ianakiev P."/>
            <person name="Bell-Pedersen D."/>
            <person name="Nelson M.A."/>
            <person name="Werner-Washburne M."/>
            <person name="Selitrennikoff C.P."/>
            <person name="Kinsey J.A."/>
            <person name="Braun E.L."/>
            <person name="Zelter A."/>
            <person name="Schulte U."/>
            <person name="Kothe G.O."/>
            <person name="Jedd G."/>
            <person name="Mewes W."/>
            <person name="Staben C."/>
            <person name="Marcotte E."/>
            <person name="Greenberg D."/>
            <person name="Roy A."/>
            <person name="Foley K."/>
            <person name="Naylor J."/>
            <person name="Stange-Thomann N."/>
            <person name="Barrett R."/>
            <person name="Gnerre S."/>
            <person name="Kamal M."/>
            <person name="Kamvysselis M."/>
            <person name="Mauceli E."/>
            <person name="Bielke C."/>
            <person name="Rudd S."/>
            <person name="Frishman D."/>
            <person name="Krystofova S."/>
            <person name="Rasmussen C."/>
            <person name="Metzenberg R.L."/>
            <person name="Perkins D.D."/>
            <person name="Kroken S."/>
            <person name="Cogoni C."/>
            <person name="Macino G."/>
            <person name="Catcheside D."/>
            <person name="Li W."/>
            <person name="Pratt R.J."/>
            <person name="Osmani S.A."/>
            <person name="DeSouza C.P."/>
            <person name="Glass L."/>
            <person name="Orbach M.J."/>
            <person name="Berglund J.A."/>
            <person name="Voelker R."/>
            <person name="Yarden O."/>
            <person name="Plamann M."/>
            <person name="Seiler S."/>
            <person name="Dunlap J."/>
            <person name="Radford A."/>
            <person name="Aramayo R."/>
            <person name="Natvig D.O."/>
            <person name="Alex L.A."/>
            <person name="Mannhaupt G."/>
            <person name="Ebbole D.J."/>
            <person name="Freitag M."/>
            <person name="Paulsen I."/>
            <person name="Sachs M.S."/>
            <person name="Lander E.S."/>
            <person name="Nusbaum C."/>
            <person name="Birren B."/>
        </authorList>
    </citation>
    <scope>NUCLEOTIDE SEQUENCE [LARGE SCALE GENOMIC DNA]</scope>
    <source>
        <strain evidence="3">ATCC 24698 / 74-OR23-1A / CBS 708.71 / DSM 1257 / FGSC 987</strain>
    </source>
</reference>
<dbReference type="AlphaFoldDB" id="V5IRC4"/>
<dbReference type="InParanoid" id="V5IRC4"/>
<name>V5IRC4_NEUCR</name>
<dbReference type="GeneID" id="3880979"/>
<dbReference type="RefSeq" id="XP_011393220.1">
    <property type="nucleotide sequence ID" value="XM_011394918.1"/>
</dbReference>
<dbReference type="PANTHER" id="PTHR36223:SF1">
    <property type="entry name" value="TRANSCRIPTION ELONGATION FACTOR EAF N-TERMINAL DOMAIN-CONTAINING PROTEIN"/>
    <property type="match status" value="1"/>
</dbReference>
<dbReference type="PANTHER" id="PTHR36223">
    <property type="entry name" value="BETA-LACTAMASE-TYPE TRANSPEPTIDASE FOLD DOMAIN CONTAINING PROTEIN"/>
    <property type="match status" value="1"/>
</dbReference>
<dbReference type="EMBL" id="CM002236">
    <property type="protein sequence ID" value="ESA44415.1"/>
    <property type="molecule type" value="Genomic_DNA"/>
</dbReference>
<evidence type="ECO:0000313" key="3">
    <source>
        <dbReference type="Proteomes" id="UP000001805"/>
    </source>
</evidence>
<evidence type="ECO:0000259" key="1">
    <source>
        <dbReference type="Pfam" id="PF25534"/>
    </source>
</evidence>
<sequence length="425" mass="47203">MVRYFGGGFLFSGGKHGGGLKWGHCISAWRARGCKRDTCFRGSAAINCMFFPNVTFFCASEGAVTRPPRSHTVPCKTPKFEVGIEIPATCRLGTVSTLWSSLFTPSLRQLDLVPQPDADRRLNMAILSCLPGLKVDIKANGELAKEYDAPPDDVKAGSEKYKFYKLSSRISEESPYALAYVESKPGEKFEVAINSTGLGFPDIRRQIRLTVIIDNWSLRPCLIRNQIDTFSAAIVGDDVTGWKKISFSFSSLDIVEAPVSEKDIKKQIEEASRYGTIVVKLELVHDGTPASGRSSIAPPTTSVGKVAEKVLKGKAVDSRATFKSQAATAPTFYAVTSADPLHRPFAVFEFRYRTMEGLIREFIVPRPKEVIDVEEEFMRIKRIKPELAVEARGIKREPMDAALFASRYKKRRLEDGKVEIDLTDD</sequence>
<evidence type="ECO:0000313" key="2">
    <source>
        <dbReference type="EMBL" id="ESA44415.1"/>
    </source>
</evidence>
<organism evidence="2 3">
    <name type="scientific">Neurospora crassa (strain ATCC 24698 / 74-OR23-1A / CBS 708.71 / DSM 1257 / FGSC 987)</name>
    <dbReference type="NCBI Taxonomy" id="367110"/>
    <lineage>
        <taxon>Eukaryota</taxon>
        <taxon>Fungi</taxon>
        <taxon>Dikarya</taxon>
        <taxon>Ascomycota</taxon>
        <taxon>Pezizomycotina</taxon>
        <taxon>Sordariomycetes</taxon>
        <taxon>Sordariomycetidae</taxon>
        <taxon>Sordariales</taxon>
        <taxon>Sordariaceae</taxon>
        <taxon>Neurospora</taxon>
    </lineage>
</organism>
<dbReference type="InterPro" id="IPR057678">
    <property type="entry name" value="DUF7918"/>
</dbReference>
<dbReference type="STRING" id="367110.V5IRC4"/>